<accession>A0A1R3KJ09</accession>
<gene>
    <name evidence="1" type="ORF">COLO4_07690</name>
</gene>
<name>A0A1R3KJ09_9ROSI</name>
<proteinExistence type="predicted"/>
<keyword evidence="2" id="KW-1185">Reference proteome</keyword>
<protein>
    <submittedName>
        <fullName evidence="1">Uncharacterized protein</fullName>
    </submittedName>
</protein>
<dbReference type="EMBL" id="AWUE01013438">
    <property type="protein sequence ID" value="OMP07034.1"/>
    <property type="molecule type" value="Genomic_DNA"/>
</dbReference>
<reference evidence="2" key="1">
    <citation type="submission" date="2013-09" db="EMBL/GenBank/DDBJ databases">
        <title>Corchorus olitorius genome sequencing.</title>
        <authorList>
            <person name="Alam M."/>
            <person name="Haque M.S."/>
            <person name="Islam M.S."/>
            <person name="Emdad E.M."/>
            <person name="Islam M.M."/>
            <person name="Ahmed B."/>
            <person name="Halim A."/>
            <person name="Hossen Q.M.M."/>
            <person name="Hossain M.Z."/>
            <person name="Ahmed R."/>
            <person name="Khan M.M."/>
            <person name="Islam R."/>
            <person name="Rashid M.M."/>
            <person name="Khan S.A."/>
            <person name="Rahman M.S."/>
            <person name="Alam M."/>
            <person name="Yahiya A.S."/>
            <person name="Khan M.S."/>
            <person name="Azam M.S."/>
            <person name="Haque T."/>
            <person name="Lashkar M.Z.H."/>
            <person name="Akhand A.I."/>
            <person name="Morshed G."/>
            <person name="Roy S."/>
            <person name="Uddin K.S."/>
            <person name="Rabeya T."/>
            <person name="Hossain A.S."/>
            <person name="Chowdhury A."/>
            <person name="Snigdha A.R."/>
            <person name="Mortoza M.S."/>
            <person name="Matin S.A."/>
            <person name="Hoque S.M.E."/>
            <person name="Islam M.K."/>
            <person name="Roy D.K."/>
            <person name="Haider R."/>
            <person name="Moosa M.M."/>
            <person name="Elias S.M."/>
            <person name="Hasan A.M."/>
            <person name="Jahan S."/>
            <person name="Shafiuddin M."/>
            <person name="Mahmood N."/>
            <person name="Shommy N.S."/>
        </authorList>
    </citation>
    <scope>NUCLEOTIDE SEQUENCE [LARGE SCALE GENOMIC DNA]</scope>
    <source>
        <strain evidence="2">cv. O-4</strain>
    </source>
</reference>
<evidence type="ECO:0000313" key="2">
    <source>
        <dbReference type="Proteomes" id="UP000187203"/>
    </source>
</evidence>
<sequence length="36" mass="4040">MVEKKNVGDGKDGQIFNHLGRRNSCSSNISFHIRHG</sequence>
<dbReference type="AlphaFoldDB" id="A0A1R3KJ09"/>
<organism evidence="1 2">
    <name type="scientific">Corchorus olitorius</name>
    <dbReference type="NCBI Taxonomy" id="93759"/>
    <lineage>
        <taxon>Eukaryota</taxon>
        <taxon>Viridiplantae</taxon>
        <taxon>Streptophyta</taxon>
        <taxon>Embryophyta</taxon>
        <taxon>Tracheophyta</taxon>
        <taxon>Spermatophyta</taxon>
        <taxon>Magnoliopsida</taxon>
        <taxon>eudicotyledons</taxon>
        <taxon>Gunneridae</taxon>
        <taxon>Pentapetalae</taxon>
        <taxon>rosids</taxon>
        <taxon>malvids</taxon>
        <taxon>Malvales</taxon>
        <taxon>Malvaceae</taxon>
        <taxon>Grewioideae</taxon>
        <taxon>Apeibeae</taxon>
        <taxon>Corchorus</taxon>
    </lineage>
</organism>
<dbReference type="Proteomes" id="UP000187203">
    <property type="component" value="Unassembled WGS sequence"/>
</dbReference>
<comment type="caution">
    <text evidence="1">The sequence shown here is derived from an EMBL/GenBank/DDBJ whole genome shotgun (WGS) entry which is preliminary data.</text>
</comment>
<evidence type="ECO:0000313" key="1">
    <source>
        <dbReference type="EMBL" id="OMP07034.1"/>
    </source>
</evidence>